<dbReference type="Proteomes" id="UP001254257">
    <property type="component" value="Unassembled WGS sequence"/>
</dbReference>
<feature type="transmembrane region" description="Helical" evidence="1">
    <location>
        <begin position="95"/>
        <end position="112"/>
    </location>
</feature>
<protein>
    <submittedName>
        <fullName evidence="2">GlsB/YeaQ/YmgE family stress response membrane protein</fullName>
    </submittedName>
</protein>
<keyword evidence="1" id="KW-1133">Transmembrane helix</keyword>
<dbReference type="RefSeq" id="WP_316019253.1">
    <property type="nucleotide sequence ID" value="NZ_JAWDID010000024.1"/>
</dbReference>
<dbReference type="EMBL" id="JAWDID010000024">
    <property type="protein sequence ID" value="MDU0341429.1"/>
    <property type="molecule type" value="Genomic_DNA"/>
</dbReference>
<evidence type="ECO:0000313" key="2">
    <source>
        <dbReference type="EMBL" id="MDU0341429.1"/>
    </source>
</evidence>
<keyword evidence="1" id="KW-0472">Membrane</keyword>
<organism evidence="2 3">
    <name type="scientific">Bosea rubneri</name>
    <dbReference type="NCBI Taxonomy" id="3075434"/>
    <lineage>
        <taxon>Bacteria</taxon>
        <taxon>Pseudomonadati</taxon>
        <taxon>Pseudomonadota</taxon>
        <taxon>Alphaproteobacteria</taxon>
        <taxon>Hyphomicrobiales</taxon>
        <taxon>Boseaceae</taxon>
        <taxon>Bosea</taxon>
    </lineage>
</organism>
<evidence type="ECO:0000313" key="3">
    <source>
        <dbReference type="Proteomes" id="UP001254257"/>
    </source>
</evidence>
<gene>
    <name evidence="2" type="ORF">RKE40_16140</name>
</gene>
<keyword evidence="3" id="KW-1185">Reference proteome</keyword>
<proteinExistence type="predicted"/>
<evidence type="ECO:0000256" key="1">
    <source>
        <dbReference type="SAM" id="Phobius"/>
    </source>
</evidence>
<name>A0ABU3S9G3_9HYPH</name>
<feature type="transmembrane region" description="Helical" evidence="1">
    <location>
        <begin position="37"/>
        <end position="58"/>
    </location>
</feature>
<sequence>MTTTRTRKARGPGRVIEDDKVEILPPRRGLAVDWRRLLPPVAFGTAAGFIASLVVGGGGFLRHAVVGLLGMLVGQGIVRVTGWRVSTGSRFADDMAMAVIGAILVVLLARFIA</sequence>
<reference evidence="2 3" key="1">
    <citation type="submission" date="2023-09" db="EMBL/GenBank/DDBJ databases">
        <title>Whole genome shotgun sequencing (WGS) of Bosea sp. ZW T0_25, isolated from stored onions (Allium cepa).</title>
        <authorList>
            <person name="Stoll D.A."/>
            <person name="Huch M."/>
        </authorList>
    </citation>
    <scope>NUCLEOTIDE SEQUENCE [LARGE SCALE GENOMIC DNA]</scope>
    <source>
        <strain evidence="2 3">ZW T0_25</strain>
    </source>
</reference>
<keyword evidence="1" id="KW-0812">Transmembrane</keyword>
<accession>A0ABU3S9G3</accession>
<feature type="transmembrane region" description="Helical" evidence="1">
    <location>
        <begin position="64"/>
        <end position="83"/>
    </location>
</feature>
<comment type="caution">
    <text evidence="2">The sequence shown here is derived from an EMBL/GenBank/DDBJ whole genome shotgun (WGS) entry which is preliminary data.</text>
</comment>